<comment type="caution">
    <text evidence="16">The sequence shown here is derived from an EMBL/GenBank/DDBJ whole genome shotgun (WGS) entry which is preliminary data.</text>
</comment>
<keyword evidence="6 12" id="KW-0479">Metal-binding</keyword>
<evidence type="ECO:0000256" key="10">
    <source>
        <dbReference type="ARBA" id="ARBA00022842"/>
    </source>
</evidence>
<keyword evidence="7 12" id="KW-0547">Nucleotide-binding</keyword>
<dbReference type="InterPro" id="IPR036850">
    <property type="entry name" value="NDK-like_dom_sf"/>
</dbReference>
<dbReference type="GO" id="GO:0006241">
    <property type="term" value="P:CTP biosynthetic process"/>
    <property type="evidence" value="ECO:0007669"/>
    <property type="project" value="UniProtKB-UniRule"/>
</dbReference>
<feature type="active site" description="Pros-phosphohistidine intermediate" evidence="12 13">
    <location>
        <position position="136"/>
    </location>
</feature>
<dbReference type="HAMAP" id="MF_00451">
    <property type="entry name" value="NDP_kinase"/>
    <property type="match status" value="1"/>
</dbReference>
<dbReference type="SMART" id="SM00562">
    <property type="entry name" value="NDK"/>
    <property type="match status" value="1"/>
</dbReference>
<keyword evidence="9 12" id="KW-0067">ATP-binding</keyword>
<keyword evidence="12" id="KW-0597">Phosphoprotein</keyword>
<dbReference type="GO" id="GO:0005737">
    <property type="term" value="C:cytoplasm"/>
    <property type="evidence" value="ECO:0007669"/>
    <property type="project" value="UniProtKB-SubCell"/>
</dbReference>
<comment type="similarity">
    <text evidence="2 12 13 14">Belongs to the NDK family.</text>
</comment>
<dbReference type="NCBIfam" id="NF001908">
    <property type="entry name" value="PRK00668.1"/>
    <property type="match status" value="1"/>
</dbReference>
<comment type="function">
    <text evidence="12">Major role in the synthesis of nucleoside triphosphates other than ATP. The ATP gamma phosphate is transferred to the NDP beta phosphate via a ping-pong mechanism, using a phosphorylated active-site intermediate.</text>
</comment>
<evidence type="ECO:0000256" key="7">
    <source>
        <dbReference type="ARBA" id="ARBA00022741"/>
    </source>
</evidence>
<feature type="binding site" evidence="12 13">
    <location>
        <position position="30"/>
    </location>
    <ligand>
        <name>ATP</name>
        <dbReference type="ChEBI" id="CHEBI:30616"/>
    </ligand>
</feature>
<dbReference type="PANTHER" id="PTHR11349">
    <property type="entry name" value="NUCLEOSIDE DIPHOSPHATE KINASE"/>
    <property type="match status" value="1"/>
</dbReference>
<evidence type="ECO:0000256" key="6">
    <source>
        <dbReference type="ARBA" id="ARBA00022723"/>
    </source>
</evidence>
<dbReference type="EMBL" id="LCJQ01000005">
    <property type="protein sequence ID" value="KKT81828.1"/>
    <property type="molecule type" value="Genomic_DNA"/>
</dbReference>
<feature type="binding site" evidence="12 13">
    <location>
        <position position="106"/>
    </location>
    <ligand>
        <name>ATP</name>
        <dbReference type="ChEBI" id="CHEBI:30616"/>
    </ligand>
</feature>
<dbReference type="PRINTS" id="PR01243">
    <property type="entry name" value="NUCDPKINASE"/>
</dbReference>
<comment type="catalytic activity">
    <reaction evidence="12">
        <text>a 2'-deoxyribonucleoside 5'-diphosphate + ATP = a 2'-deoxyribonucleoside 5'-triphosphate + ADP</text>
        <dbReference type="Rhea" id="RHEA:44640"/>
        <dbReference type="ChEBI" id="CHEBI:30616"/>
        <dbReference type="ChEBI" id="CHEBI:61560"/>
        <dbReference type="ChEBI" id="CHEBI:73316"/>
        <dbReference type="ChEBI" id="CHEBI:456216"/>
        <dbReference type="EC" id="2.7.4.6"/>
    </reaction>
</comment>
<name>A0A0G1KE18_9BACT</name>
<feature type="domain" description="Nucleoside diphosphate kinase-like" evidence="15">
    <location>
        <begin position="22"/>
        <end position="159"/>
    </location>
</feature>
<comment type="catalytic activity">
    <reaction evidence="12">
        <text>a ribonucleoside 5'-diphosphate + ATP = a ribonucleoside 5'-triphosphate + ADP</text>
        <dbReference type="Rhea" id="RHEA:18113"/>
        <dbReference type="ChEBI" id="CHEBI:30616"/>
        <dbReference type="ChEBI" id="CHEBI:57930"/>
        <dbReference type="ChEBI" id="CHEBI:61557"/>
        <dbReference type="ChEBI" id="CHEBI:456216"/>
        <dbReference type="EC" id="2.7.4.6"/>
    </reaction>
</comment>
<dbReference type="Gene3D" id="3.30.70.141">
    <property type="entry name" value="Nucleoside diphosphate kinase-like domain"/>
    <property type="match status" value="1"/>
</dbReference>
<dbReference type="PROSITE" id="PS51374">
    <property type="entry name" value="NDPK_LIKE"/>
    <property type="match status" value="1"/>
</dbReference>
<protein>
    <recommendedName>
        <fullName evidence="4 12">Nucleoside diphosphate kinase</fullName>
        <shortName evidence="12">NDK</shortName>
        <shortName evidence="12">NDP kinase</shortName>
        <ecNumber evidence="3 12">2.7.4.6</ecNumber>
    </recommendedName>
    <alternativeName>
        <fullName evidence="12">Nucleoside-2-P kinase</fullName>
    </alternativeName>
</protein>
<feature type="binding site" evidence="12 13">
    <location>
        <position position="123"/>
    </location>
    <ligand>
        <name>ATP</name>
        <dbReference type="ChEBI" id="CHEBI:30616"/>
    </ligand>
</feature>
<comment type="subunit">
    <text evidence="12">Homotetramer.</text>
</comment>
<dbReference type="SUPFAM" id="SSF54919">
    <property type="entry name" value="Nucleoside diphosphate kinase, NDK"/>
    <property type="match status" value="1"/>
</dbReference>
<evidence type="ECO:0000256" key="12">
    <source>
        <dbReference type="HAMAP-Rule" id="MF_00451"/>
    </source>
</evidence>
<evidence type="ECO:0000256" key="9">
    <source>
        <dbReference type="ARBA" id="ARBA00022840"/>
    </source>
</evidence>
<organism evidence="16 17">
    <name type="scientific">Candidatus Azambacteria bacterium GW2011_GWA1_44_9</name>
    <dbReference type="NCBI Taxonomy" id="1618610"/>
    <lineage>
        <taxon>Bacteria</taxon>
        <taxon>Candidatus Azamiibacteriota</taxon>
    </lineage>
</organism>
<comment type="subcellular location">
    <subcellularLocation>
        <location evidence="12">Cytoplasm</location>
    </subcellularLocation>
</comment>
<comment type="cofactor">
    <cofactor evidence="1 12">
        <name>Mg(2+)</name>
        <dbReference type="ChEBI" id="CHEBI:18420"/>
    </cofactor>
</comment>
<keyword evidence="10 12" id="KW-0460">Magnesium</keyword>
<dbReference type="GO" id="GO:0006228">
    <property type="term" value="P:UTP biosynthetic process"/>
    <property type="evidence" value="ECO:0007669"/>
    <property type="project" value="UniProtKB-UniRule"/>
</dbReference>
<reference evidence="16 17" key="1">
    <citation type="journal article" date="2015" name="Nature">
        <title>rRNA introns, odd ribosomes, and small enigmatic genomes across a large radiation of phyla.</title>
        <authorList>
            <person name="Brown C.T."/>
            <person name="Hug L.A."/>
            <person name="Thomas B.C."/>
            <person name="Sharon I."/>
            <person name="Castelle C.J."/>
            <person name="Singh A."/>
            <person name="Wilkins M.J."/>
            <person name="Williams K.H."/>
            <person name="Banfield J.F."/>
        </authorList>
    </citation>
    <scope>NUCLEOTIDE SEQUENCE [LARGE SCALE GENOMIC DNA]</scope>
</reference>
<feature type="binding site" evidence="12 13">
    <location>
        <position position="112"/>
    </location>
    <ligand>
        <name>ATP</name>
        <dbReference type="ChEBI" id="CHEBI:30616"/>
    </ligand>
</feature>
<evidence type="ECO:0000256" key="1">
    <source>
        <dbReference type="ARBA" id="ARBA00001946"/>
    </source>
</evidence>
<sequence>MAHRYLLKQDELIQNIMAHPKEEKTLIIIKPDAIHRGLLGEIVTRFERKGLKIVGMKMLQLEDALLEAHYAHIKDKPFFVGIKNYMKSSPVVVMVLSGINAVSATRIIVGPTKAYEADAGSIRGDLSLSMQSNVVHSSDSVESGVAEVTRFFSEEELFDYKKTDFDYIYADEVF</sequence>
<accession>A0A0G1KE18</accession>
<dbReference type="PATRIC" id="fig|1618610.3.peg.247"/>
<evidence type="ECO:0000256" key="8">
    <source>
        <dbReference type="ARBA" id="ARBA00022777"/>
    </source>
</evidence>
<dbReference type="FunFam" id="3.30.70.141:FF:000003">
    <property type="entry name" value="Nucleoside diphosphate kinase"/>
    <property type="match status" value="1"/>
</dbReference>
<keyword evidence="8 12" id="KW-0418">Kinase</keyword>
<dbReference type="EC" id="2.7.4.6" evidence="3 12"/>
<dbReference type="GO" id="GO:0046872">
    <property type="term" value="F:metal ion binding"/>
    <property type="evidence" value="ECO:0007669"/>
    <property type="project" value="UniProtKB-KW"/>
</dbReference>
<evidence type="ECO:0000313" key="16">
    <source>
        <dbReference type="EMBL" id="KKT81828.1"/>
    </source>
</evidence>
<gene>
    <name evidence="12" type="primary">ndk</name>
    <name evidence="16" type="ORF">UW78_C0005G0047</name>
</gene>
<evidence type="ECO:0000256" key="3">
    <source>
        <dbReference type="ARBA" id="ARBA00012966"/>
    </source>
</evidence>
<keyword evidence="11 12" id="KW-0546">Nucleotide metabolism</keyword>
<evidence type="ECO:0000259" key="15">
    <source>
        <dbReference type="SMART" id="SM00562"/>
    </source>
</evidence>
<dbReference type="InterPro" id="IPR001564">
    <property type="entry name" value="Nucleoside_diP_kinase"/>
</dbReference>
<evidence type="ECO:0000256" key="14">
    <source>
        <dbReference type="RuleBase" id="RU004011"/>
    </source>
</evidence>
<dbReference type="GO" id="GO:0004550">
    <property type="term" value="F:nucleoside diphosphate kinase activity"/>
    <property type="evidence" value="ECO:0007669"/>
    <property type="project" value="UniProtKB-UniRule"/>
</dbReference>
<feature type="binding site" evidence="12 13">
    <location>
        <position position="78"/>
    </location>
    <ligand>
        <name>ATP</name>
        <dbReference type="ChEBI" id="CHEBI:30616"/>
    </ligand>
</feature>
<dbReference type="Pfam" id="PF00334">
    <property type="entry name" value="NDK"/>
    <property type="match status" value="1"/>
</dbReference>
<evidence type="ECO:0000256" key="4">
    <source>
        <dbReference type="ARBA" id="ARBA00017632"/>
    </source>
</evidence>
<proteinExistence type="inferred from homology"/>
<dbReference type="InterPro" id="IPR034907">
    <property type="entry name" value="NDK-like_dom"/>
</dbReference>
<evidence type="ECO:0000313" key="17">
    <source>
        <dbReference type="Proteomes" id="UP000034595"/>
    </source>
</evidence>
<dbReference type="GO" id="GO:0005524">
    <property type="term" value="F:ATP binding"/>
    <property type="evidence" value="ECO:0007669"/>
    <property type="project" value="UniProtKB-UniRule"/>
</dbReference>
<evidence type="ECO:0000256" key="13">
    <source>
        <dbReference type="PROSITE-ProRule" id="PRU00706"/>
    </source>
</evidence>
<feature type="binding site" evidence="12 13">
    <location>
        <position position="133"/>
    </location>
    <ligand>
        <name>ATP</name>
        <dbReference type="ChEBI" id="CHEBI:30616"/>
    </ligand>
</feature>
<dbReference type="GO" id="GO:0006183">
    <property type="term" value="P:GTP biosynthetic process"/>
    <property type="evidence" value="ECO:0007669"/>
    <property type="project" value="UniProtKB-UniRule"/>
</dbReference>
<keyword evidence="5 12" id="KW-0808">Transferase</keyword>
<dbReference type="CDD" id="cd04413">
    <property type="entry name" value="NDPk_I"/>
    <property type="match status" value="1"/>
</dbReference>
<dbReference type="Proteomes" id="UP000034595">
    <property type="component" value="Unassembled WGS sequence"/>
</dbReference>
<evidence type="ECO:0000256" key="11">
    <source>
        <dbReference type="ARBA" id="ARBA00023080"/>
    </source>
</evidence>
<evidence type="ECO:0000256" key="5">
    <source>
        <dbReference type="ARBA" id="ARBA00022679"/>
    </source>
</evidence>
<evidence type="ECO:0000256" key="2">
    <source>
        <dbReference type="ARBA" id="ARBA00008142"/>
    </source>
</evidence>
<dbReference type="AlphaFoldDB" id="A0A0G1KE18"/>
<keyword evidence="12" id="KW-0963">Cytoplasm</keyword>